<dbReference type="Proteomes" id="UP000006671">
    <property type="component" value="Unassembled WGS sequence"/>
</dbReference>
<dbReference type="VEuPathDB" id="AmoebaDB:NAEGRDRAFT_69504"/>
<dbReference type="InterPro" id="IPR029058">
    <property type="entry name" value="AB_hydrolase_fold"/>
</dbReference>
<dbReference type="Gene3D" id="3.40.50.1820">
    <property type="entry name" value="alpha/beta hydrolase"/>
    <property type="match status" value="1"/>
</dbReference>
<name>D2VKT3_NAEGR</name>
<dbReference type="AlphaFoldDB" id="D2VKT3"/>
<gene>
    <name evidence="2" type="ORF">NAEGRDRAFT_69504</name>
</gene>
<dbReference type="PANTHER" id="PTHR43358:SF4">
    <property type="entry name" value="ALPHA_BETA HYDROLASE FOLD-1 DOMAIN-CONTAINING PROTEIN"/>
    <property type="match status" value="1"/>
</dbReference>
<keyword evidence="1" id="KW-1133">Transmembrane helix</keyword>
<accession>D2VKT3</accession>
<proteinExistence type="predicted"/>
<dbReference type="KEGG" id="ngr:NAEGRDRAFT_69504"/>
<dbReference type="OrthoDB" id="2498029at2759"/>
<dbReference type="GeneID" id="8852204"/>
<dbReference type="PANTHER" id="PTHR43358">
    <property type="entry name" value="ALPHA/BETA-HYDROLASE"/>
    <property type="match status" value="1"/>
</dbReference>
<reference evidence="2 3" key="1">
    <citation type="journal article" date="2010" name="Cell">
        <title>The genome of Naegleria gruberi illuminates early eukaryotic versatility.</title>
        <authorList>
            <person name="Fritz-Laylin L.K."/>
            <person name="Prochnik S.E."/>
            <person name="Ginger M.L."/>
            <person name="Dacks J.B."/>
            <person name="Carpenter M.L."/>
            <person name="Field M.C."/>
            <person name="Kuo A."/>
            <person name="Paredez A."/>
            <person name="Chapman J."/>
            <person name="Pham J."/>
            <person name="Shu S."/>
            <person name="Neupane R."/>
            <person name="Cipriano M."/>
            <person name="Mancuso J."/>
            <person name="Tu H."/>
            <person name="Salamov A."/>
            <person name="Lindquist E."/>
            <person name="Shapiro H."/>
            <person name="Lucas S."/>
            <person name="Grigoriev I.V."/>
            <person name="Cande W.Z."/>
            <person name="Fulton C."/>
            <person name="Rokhsar D.S."/>
            <person name="Dawson S.C."/>
        </authorList>
    </citation>
    <scope>NUCLEOTIDE SEQUENCE [LARGE SCALE GENOMIC DNA]</scope>
    <source>
        <strain evidence="2 3">NEG-M</strain>
    </source>
</reference>
<keyword evidence="3" id="KW-1185">Reference proteome</keyword>
<evidence type="ECO:0000256" key="1">
    <source>
        <dbReference type="SAM" id="Phobius"/>
    </source>
</evidence>
<dbReference type="SUPFAM" id="SSF53474">
    <property type="entry name" value="alpha/beta-Hydrolases"/>
    <property type="match status" value="1"/>
</dbReference>
<dbReference type="EMBL" id="GG738878">
    <property type="protein sequence ID" value="EFC42652.1"/>
    <property type="molecule type" value="Genomic_DNA"/>
</dbReference>
<feature type="transmembrane region" description="Helical" evidence="1">
    <location>
        <begin position="45"/>
        <end position="65"/>
    </location>
</feature>
<keyword evidence="1" id="KW-0472">Membrane</keyword>
<protein>
    <submittedName>
        <fullName evidence="2">Predicted protein</fullName>
    </submittedName>
</protein>
<organism evidence="3">
    <name type="scientific">Naegleria gruberi</name>
    <name type="common">Amoeba</name>
    <dbReference type="NCBI Taxonomy" id="5762"/>
    <lineage>
        <taxon>Eukaryota</taxon>
        <taxon>Discoba</taxon>
        <taxon>Heterolobosea</taxon>
        <taxon>Tetramitia</taxon>
        <taxon>Eutetramitia</taxon>
        <taxon>Vahlkampfiidae</taxon>
        <taxon>Naegleria</taxon>
    </lineage>
</organism>
<dbReference type="InterPro" id="IPR052920">
    <property type="entry name" value="DNA-binding_regulatory"/>
</dbReference>
<dbReference type="RefSeq" id="XP_002675396.1">
    <property type="nucleotide sequence ID" value="XM_002675350.1"/>
</dbReference>
<dbReference type="InParanoid" id="D2VKT3"/>
<evidence type="ECO:0000313" key="3">
    <source>
        <dbReference type="Proteomes" id="UP000006671"/>
    </source>
</evidence>
<keyword evidence="1" id="KW-0812">Transmembrane</keyword>
<sequence length="372" mass="42531">MFSTSSLFRSKGVKEPTITEYYTLDVDDETTYKRIDQKKTILSNLYCRIMIGLSITCCLLSFGFLTKCPYFEEPTSQWHDKLKKYFVDQGNYETVSFMSRDADWIEGGIGKVKVVGTLYKQPIINSTSRFIVTVHGYTACRFKYETMLASTMLYHMGFNILQIDLRNHGDTGIFKKLPYASFGSFEHLDVLGALDYLQQKYPFLDNNSFGIFGTSMGAATSLIAFSKDKRIKQAFVDSPPIDIFETIHDGAKQIVGSSVARIAIDALKSIVPHKAQLMGFPPFHNDVKSLLEKVDLSNDRKIFLMHVEGDLVVPTFNYYEFWKAVNTSLVNNKYSPSSVETFLGQVDYSYNDRTRKHCSKHLNRRSWSIEIK</sequence>
<evidence type="ECO:0000313" key="2">
    <source>
        <dbReference type="EMBL" id="EFC42652.1"/>
    </source>
</evidence>